<evidence type="ECO:0000313" key="2">
    <source>
        <dbReference type="Proteomes" id="UP000001072"/>
    </source>
</evidence>
<organism evidence="2">
    <name type="scientific">Melampsora larici-populina (strain 98AG31 / pathotype 3-4-7)</name>
    <name type="common">Poplar leaf rust fungus</name>
    <dbReference type="NCBI Taxonomy" id="747676"/>
    <lineage>
        <taxon>Eukaryota</taxon>
        <taxon>Fungi</taxon>
        <taxon>Dikarya</taxon>
        <taxon>Basidiomycota</taxon>
        <taxon>Pucciniomycotina</taxon>
        <taxon>Pucciniomycetes</taxon>
        <taxon>Pucciniales</taxon>
        <taxon>Melampsoraceae</taxon>
        <taxon>Melampsora</taxon>
    </lineage>
</organism>
<dbReference type="GeneID" id="18923436"/>
<dbReference type="KEGG" id="mlr:MELLADRAFT_108297"/>
<dbReference type="VEuPathDB" id="FungiDB:MELLADRAFT_108297"/>
<dbReference type="AlphaFoldDB" id="F4RSM3"/>
<dbReference type="HOGENOM" id="CLU_124551_0_0_1"/>
<sequence>MRSFSPIPPERSLTEMTLTTGVASTNLANSTTKTGGGGGGGLEDGSKTTLVIGGVVLSHATLTGAKNELVRDSVNHSFMDDVSITSHLGEPIIRARCKDYVSRFVRVAYRWGEDHLGTSSISPNTKPIAFQRVCI</sequence>
<dbReference type="STRING" id="747676.F4RSM3"/>
<dbReference type="InParanoid" id="F4RSM3"/>
<reference evidence="2" key="1">
    <citation type="journal article" date="2011" name="Proc. Natl. Acad. Sci. U.S.A.">
        <title>Obligate biotrophy features unraveled by the genomic analysis of rust fungi.</title>
        <authorList>
            <person name="Duplessis S."/>
            <person name="Cuomo C.A."/>
            <person name="Lin Y.-C."/>
            <person name="Aerts A."/>
            <person name="Tisserant E."/>
            <person name="Veneault-Fourrey C."/>
            <person name="Joly D.L."/>
            <person name="Hacquard S."/>
            <person name="Amselem J."/>
            <person name="Cantarel B.L."/>
            <person name="Chiu R."/>
            <person name="Coutinho P.M."/>
            <person name="Feau N."/>
            <person name="Field M."/>
            <person name="Frey P."/>
            <person name="Gelhaye E."/>
            <person name="Goldberg J."/>
            <person name="Grabherr M.G."/>
            <person name="Kodira C.D."/>
            <person name="Kohler A."/>
            <person name="Kuees U."/>
            <person name="Lindquist E.A."/>
            <person name="Lucas S.M."/>
            <person name="Mago R."/>
            <person name="Mauceli E."/>
            <person name="Morin E."/>
            <person name="Murat C."/>
            <person name="Pangilinan J.L."/>
            <person name="Park R."/>
            <person name="Pearson M."/>
            <person name="Quesneville H."/>
            <person name="Rouhier N."/>
            <person name="Sakthikumar S."/>
            <person name="Salamov A.A."/>
            <person name="Schmutz J."/>
            <person name="Selles B."/>
            <person name="Shapiro H."/>
            <person name="Tanguay P."/>
            <person name="Tuskan G.A."/>
            <person name="Henrissat B."/>
            <person name="Van de Peer Y."/>
            <person name="Rouze P."/>
            <person name="Ellis J.G."/>
            <person name="Dodds P.N."/>
            <person name="Schein J.E."/>
            <person name="Zhong S."/>
            <person name="Hamelin R.C."/>
            <person name="Grigoriev I.V."/>
            <person name="Szabo L.J."/>
            <person name="Martin F."/>
        </authorList>
    </citation>
    <scope>NUCLEOTIDE SEQUENCE [LARGE SCALE GENOMIC DNA]</scope>
    <source>
        <strain evidence="2">98AG31 / pathotype 3-4-7</strain>
    </source>
</reference>
<dbReference type="Proteomes" id="UP000001072">
    <property type="component" value="Unassembled WGS sequence"/>
</dbReference>
<dbReference type="EMBL" id="GL883117">
    <property type="protein sequence ID" value="EGG04623.1"/>
    <property type="molecule type" value="Genomic_DNA"/>
</dbReference>
<proteinExistence type="predicted"/>
<dbReference type="RefSeq" id="XP_007412062.1">
    <property type="nucleotide sequence ID" value="XM_007412000.1"/>
</dbReference>
<name>F4RSM3_MELLP</name>
<gene>
    <name evidence="1" type="ORF">MELLADRAFT_108297</name>
</gene>
<keyword evidence="2" id="KW-1185">Reference proteome</keyword>
<accession>F4RSM3</accession>
<dbReference type="OrthoDB" id="66409at2759"/>
<evidence type="ECO:0000313" key="1">
    <source>
        <dbReference type="EMBL" id="EGG04623.1"/>
    </source>
</evidence>
<protein>
    <submittedName>
        <fullName evidence="1">Uncharacterized protein</fullName>
    </submittedName>
</protein>